<dbReference type="AlphaFoldDB" id="A0A7L9RS83"/>
<dbReference type="RefSeq" id="WP_350332165.1">
    <property type="nucleotide sequence ID" value="NZ_CP054719.1"/>
</dbReference>
<dbReference type="Pfam" id="PF05135">
    <property type="entry name" value="Phage_connect_1"/>
    <property type="match status" value="1"/>
</dbReference>
<keyword evidence="2" id="KW-1185">Reference proteome</keyword>
<dbReference type="EMBL" id="CP054719">
    <property type="protein sequence ID" value="QOL19412.1"/>
    <property type="molecule type" value="Genomic_DNA"/>
</dbReference>
<dbReference type="Proteomes" id="UP000594001">
    <property type="component" value="Chromosome"/>
</dbReference>
<name>A0A7L9RS83_9PROT</name>
<dbReference type="Gene3D" id="1.10.3230.30">
    <property type="entry name" value="Phage gp6-like head-tail connector protein"/>
    <property type="match status" value="1"/>
</dbReference>
<accession>A0A7L9RS83</accession>
<reference evidence="1 2" key="1">
    <citation type="submission" date="2020-06" db="EMBL/GenBank/DDBJ databases">
        <title>The endosymbiont of the kinetoplastid Bodo saltans is a Paracaedibacter-like alpha-proteobacterium possessing a putative toxin-antitoxin system.</title>
        <authorList>
            <person name="Midha S."/>
            <person name="Rigden D.J."/>
            <person name="Siozios S."/>
            <person name="Hurst G.D.D."/>
            <person name="Jackson A.P."/>
        </authorList>
    </citation>
    <scope>NUCLEOTIDE SEQUENCE [LARGE SCALE GENOMIC DNA]</scope>
    <source>
        <strain evidence="1">Lake Konstanz</strain>
    </source>
</reference>
<sequence length="192" mass="21451">MTWRIIEEGETPSLSLGRLKAAFRIHHDHDDDLLRHLTCVAKQYIETYTQSILGDVRLELTLDQWVKSKHRLSRLSQASEGVALWIQLPIGPVRSLESVSICTASGTWTTLPLERFSVVGHRLGIKADWPPIASEIQSIRIIARGGITPIPALIEGIWMNLIRCLYDSDTPDMSVVHGALAPLKAMKVKTLL</sequence>
<gene>
    <name evidence="1" type="ORF">CPBP_00164</name>
</gene>
<protein>
    <submittedName>
        <fullName evidence="1">Gp8 family protein</fullName>
    </submittedName>
</protein>
<organism evidence="1 2">
    <name type="scientific">Candidatus Bodocaedibacter vickermanii</name>
    <dbReference type="NCBI Taxonomy" id="2741701"/>
    <lineage>
        <taxon>Bacteria</taxon>
        <taxon>Pseudomonadati</taxon>
        <taxon>Pseudomonadota</taxon>
        <taxon>Alphaproteobacteria</taxon>
        <taxon>Holosporales</taxon>
        <taxon>Candidatus Paracaedibacteraceae</taxon>
        <taxon>Candidatus Bodocaedibacter</taxon>
    </lineage>
</organism>
<proteinExistence type="predicted"/>
<evidence type="ECO:0000313" key="2">
    <source>
        <dbReference type="Proteomes" id="UP000594001"/>
    </source>
</evidence>
<evidence type="ECO:0000313" key="1">
    <source>
        <dbReference type="EMBL" id="QOL19412.1"/>
    </source>
</evidence>
<dbReference type="KEGG" id="pbal:CPBP_00164"/>
<dbReference type="InterPro" id="IPR021146">
    <property type="entry name" value="Phage_gp6-like_head-tail"/>
</dbReference>